<evidence type="ECO:0000256" key="1">
    <source>
        <dbReference type="SAM" id="MobiDB-lite"/>
    </source>
</evidence>
<feature type="region of interest" description="Disordered" evidence="1">
    <location>
        <begin position="833"/>
        <end position="879"/>
    </location>
</feature>
<feature type="region of interest" description="Disordered" evidence="1">
    <location>
        <begin position="939"/>
        <end position="980"/>
    </location>
</feature>
<dbReference type="OrthoDB" id="6428710at2759"/>
<feature type="compositionally biased region" description="Basic and acidic residues" evidence="1">
    <location>
        <begin position="605"/>
        <end position="650"/>
    </location>
</feature>
<name>A0A9P0M4B0_ACAOB</name>
<feature type="region of interest" description="Disordered" evidence="1">
    <location>
        <begin position="348"/>
        <end position="403"/>
    </location>
</feature>
<feature type="compositionally biased region" description="Basic and acidic residues" evidence="1">
    <location>
        <begin position="711"/>
        <end position="724"/>
    </location>
</feature>
<reference evidence="2" key="1">
    <citation type="submission" date="2022-03" db="EMBL/GenBank/DDBJ databases">
        <authorList>
            <person name="Sayadi A."/>
        </authorList>
    </citation>
    <scope>NUCLEOTIDE SEQUENCE</scope>
</reference>
<feature type="compositionally biased region" description="Low complexity" evidence="1">
    <location>
        <begin position="390"/>
        <end position="401"/>
    </location>
</feature>
<dbReference type="Proteomes" id="UP001152888">
    <property type="component" value="Unassembled WGS sequence"/>
</dbReference>
<feature type="compositionally biased region" description="Polar residues" evidence="1">
    <location>
        <begin position="1029"/>
        <end position="1051"/>
    </location>
</feature>
<gene>
    <name evidence="2" type="ORF">ACAOBT_LOCUS28099</name>
</gene>
<dbReference type="EMBL" id="CAKOFQ010007597">
    <property type="protein sequence ID" value="CAH2004629.1"/>
    <property type="molecule type" value="Genomic_DNA"/>
</dbReference>
<protein>
    <submittedName>
        <fullName evidence="2">Uncharacterized protein</fullName>
    </submittedName>
</protein>
<organism evidence="2 3">
    <name type="scientific">Acanthoscelides obtectus</name>
    <name type="common">Bean weevil</name>
    <name type="synonym">Bruchus obtectus</name>
    <dbReference type="NCBI Taxonomy" id="200917"/>
    <lineage>
        <taxon>Eukaryota</taxon>
        <taxon>Metazoa</taxon>
        <taxon>Ecdysozoa</taxon>
        <taxon>Arthropoda</taxon>
        <taxon>Hexapoda</taxon>
        <taxon>Insecta</taxon>
        <taxon>Pterygota</taxon>
        <taxon>Neoptera</taxon>
        <taxon>Endopterygota</taxon>
        <taxon>Coleoptera</taxon>
        <taxon>Polyphaga</taxon>
        <taxon>Cucujiformia</taxon>
        <taxon>Chrysomeloidea</taxon>
        <taxon>Chrysomelidae</taxon>
        <taxon>Bruchinae</taxon>
        <taxon>Bruchini</taxon>
        <taxon>Acanthoscelides</taxon>
    </lineage>
</organism>
<feature type="region of interest" description="Disordered" evidence="1">
    <location>
        <begin position="186"/>
        <end position="254"/>
    </location>
</feature>
<feature type="region of interest" description="Disordered" evidence="1">
    <location>
        <begin position="111"/>
        <end position="163"/>
    </location>
</feature>
<feature type="compositionally biased region" description="Basic and acidic residues" evidence="1">
    <location>
        <begin position="939"/>
        <end position="957"/>
    </location>
</feature>
<feature type="compositionally biased region" description="Low complexity" evidence="1">
    <location>
        <begin position="513"/>
        <end position="528"/>
    </location>
</feature>
<feature type="compositionally biased region" description="Basic and acidic residues" evidence="1">
    <location>
        <begin position="659"/>
        <end position="690"/>
    </location>
</feature>
<feature type="compositionally biased region" description="Low complexity" evidence="1">
    <location>
        <begin position="692"/>
        <end position="704"/>
    </location>
</feature>
<feature type="compositionally biased region" description="Basic and acidic residues" evidence="1">
    <location>
        <begin position="133"/>
        <end position="160"/>
    </location>
</feature>
<feature type="region of interest" description="Disordered" evidence="1">
    <location>
        <begin position="419"/>
        <end position="442"/>
    </location>
</feature>
<keyword evidence="3" id="KW-1185">Reference proteome</keyword>
<proteinExistence type="predicted"/>
<feature type="compositionally biased region" description="Polar residues" evidence="1">
    <location>
        <begin position="216"/>
        <end position="242"/>
    </location>
</feature>
<feature type="region of interest" description="Disordered" evidence="1">
    <location>
        <begin position="1029"/>
        <end position="1062"/>
    </location>
</feature>
<comment type="caution">
    <text evidence="2">The sequence shown here is derived from an EMBL/GenBank/DDBJ whole genome shotgun (WGS) entry which is preliminary data.</text>
</comment>
<dbReference type="AlphaFoldDB" id="A0A9P0M4B0"/>
<feature type="compositionally biased region" description="Basic and acidic residues" evidence="1">
    <location>
        <begin position="243"/>
        <end position="254"/>
    </location>
</feature>
<feature type="region of interest" description="Disordered" evidence="1">
    <location>
        <begin position="513"/>
        <end position="534"/>
    </location>
</feature>
<sequence length="1062" mass="118039">MTLEECIPPHRKDSQCSDIVLLSISGRTSRLSSIGSQGSGHSGQSRLSNASHLSGISRCSSPHKMLLETSFCGAKPPDVVKAAEPTGIKEDMEKLLLSRKHDPTEAILAEGISIEKSNKKTPVPQQKSKPPAQRRDSKMKVDVTIKVDRPQDDFSKEESAPKLPSRFVSESGVEYFYIPLKGPLPPDLDKIASPTTAKAVRELKSRETKSREIKSASYQSKSGRSSKDANSIPRTRSATQAPSERRNEKEEPKYIRIKLKPDYCYSDTDQESSTCEIQKPDSLELRTSQISHSSAVIVTEIPEAAKISASVNSAKNDAIENITSVTPSPSVSRKNSFASLFRSKEAIVSPESPGVSEHKRKNTLTSILGDGARSRSRSRSKSRDRDSHKSSLSTAPSSTESIDIKSKNKSVLSLFKGIKKDKVKSESETSSQETLPSIEGIGKLEFKFNEPKKTHYENPLDAASIRIPLHSPDYYEKSWKTSSQDSQDTVIEVAASSIPKPEPAIQREESFVKSQASKSAAANSRQSSTSSENVVFSTKLDNEVFTTKLPKNLPKDKPRKEMNGIIEVERTLEATKTNEVEIEVVNEVVKVVNEVQVNREDVVDKKEDVITQRTDTSEDKNNISERKQDVRPKNPDVSDTRQGELSDRVPKSRSNTSLKRAESSREKKVETVVDKKVTEEARQRSIEKAKRTSQLSAASTATSNADEDRDSSESERDAEDMARNRRDLDLRLQLDVTEPERKAIVLQQDSFEDELPYVPTTLPLERSAAVPIVPVRQRSTFEIKTCPIERPRSTTPINPSCLEEYCEDVMGSFNVESITQTIEKLKISLPRNDSVEKGSKVKSPRKKDANWQEFAGKSTKKTTPVQKETPPPLPPKGIQKSWINFEEIPEKRKAPKRIQTIPSRGYIEVPESILQENVIYNYVNPEECKCECHEINAKEREKRSREGSRDSSRESRDGAIGTRVVQEDELPLLEDDNADDEKIGQFESKHRSKLDVADLRSIVSDSSVDLSACAEPTGGTTCDVTLKTPFTSDLGVSSNRSSIVSQEDQPSPDSPNAFPKIS</sequence>
<feature type="compositionally biased region" description="Basic and acidic residues" evidence="1">
    <location>
        <begin position="199"/>
        <end position="214"/>
    </location>
</feature>
<feature type="region of interest" description="Disordered" evidence="1">
    <location>
        <begin position="605"/>
        <end position="724"/>
    </location>
</feature>
<evidence type="ECO:0000313" key="2">
    <source>
        <dbReference type="EMBL" id="CAH2004629.1"/>
    </source>
</evidence>
<accession>A0A9P0M4B0</accession>
<feature type="compositionally biased region" description="Acidic residues" evidence="1">
    <location>
        <begin position="967"/>
        <end position="979"/>
    </location>
</feature>
<evidence type="ECO:0000313" key="3">
    <source>
        <dbReference type="Proteomes" id="UP001152888"/>
    </source>
</evidence>